<evidence type="ECO:0000256" key="1">
    <source>
        <dbReference type="ARBA" id="ARBA00022630"/>
    </source>
</evidence>
<dbReference type="SUPFAM" id="SSF63380">
    <property type="entry name" value="Riboflavin synthase domain-like"/>
    <property type="match status" value="1"/>
</dbReference>
<organism evidence="8 9">
    <name type="scientific">Thalassolituus marinus</name>
    <dbReference type="NCBI Taxonomy" id="671053"/>
    <lineage>
        <taxon>Bacteria</taxon>
        <taxon>Pseudomonadati</taxon>
        <taxon>Pseudomonadota</taxon>
        <taxon>Gammaproteobacteria</taxon>
        <taxon>Oceanospirillales</taxon>
        <taxon>Oceanospirillaceae</taxon>
        <taxon>Thalassolituus</taxon>
    </lineage>
</organism>
<dbReference type="Pfam" id="PF00258">
    <property type="entry name" value="Flavodoxin_1"/>
    <property type="match status" value="1"/>
</dbReference>
<dbReference type="Gene3D" id="3.40.50.80">
    <property type="entry name" value="Nucleotide-binding domain of ferredoxin-NADP reductase (FNR) module"/>
    <property type="match status" value="1"/>
</dbReference>
<dbReference type="PRINTS" id="PR00369">
    <property type="entry name" value="FLAVODOXIN"/>
</dbReference>
<sequence>MNAANVPYAALLLAGYAVFTLWCYRTALLSWWQNRQQHHSLHDVLIGYGSESGNALALARSLRQQLVSQGQTAQLINLNKIAPAQLTRDQRLLIITSTTGDGEAPANAERFFHNLSSSGDSLQCEFALLALGDRLYSNFCAFGHQLSQQLKSLGARPLFPVLEVDRLCPQTIEHWYELLSASGFPVQAPKTSTRGVEKNEPFPQRWALKKRTLLNHGSPGNAMYELELSSPLAAHWQAGDTVLINIAGQQREYSIASTPAEDCLRFLVRMQYHDDGSPGLGCGYLCETISERDVIELQLKRNPACYDPAMDMPMILIGNGTGLAGLRAQIQQRLNSKQHGDMWLIYGERSAEHDRPWHQQLNQWHSNGDLTALNFAFSRSHAPWPPSLQGKACEGYVQQILKREVLQLKQCLAKGAVIYLCGSRDGMGSDTDRTLRELIGSDYVDELELSGRYVRDVY</sequence>
<name>A0ABS7ZPP2_9GAMM</name>
<dbReference type="PRINTS" id="PR00371">
    <property type="entry name" value="FPNCR"/>
</dbReference>
<dbReference type="RefSeq" id="WP_225673879.1">
    <property type="nucleotide sequence ID" value="NZ_JAEDAH010000042.1"/>
</dbReference>
<dbReference type="InterPro" id="IPR001433">
    <property type="entry name" value="OxRdtase_FAD/NAD-bd"/>
</dbReference>
<evidence type="ECO:0000256" key="2">
    <source>
        <dbReference type="ARBA" id="ARBA00022643"/>
    </source>
</evidence>
<dbReference type="PANTHER" id="PTHR19384:SF17">
    <property type="entry name" value="NADPH--CYTOCHROME P450 REDUCTASE"/>
    <property type="match status" value="1"/>
</dbReference>
<reference evidence="8 9" key="1">
    <citation type="submission" date="2020-12" db="EMBL/GenBank/DDBJ databases">
        <title>Novel Thalassolituus-related marine hydrocarbonoclastic bacteria mediated algae-derived hydrocarbons mineralization in twilight zone of the northern South China Sea.</title>
        <authorList>
            <person name="Dong C."/>
        </authorList>
    </citation>
    <scope>NUCLEOTIDE SEQUENCE [LARGE SCALE GENOMIC DNA]</scope>
    <source>
        <strain evidence="8 9">IMCC1826</strain>
    </source>
</reference>
<dbReference type="EC" id="1.6.2.4" evidence="4"/>
<keyword evidence="5" id="KW-1133">Transmembrane helix</keyword>
<evidence type="ECO:0000313" key="9">
    <source>
        <dbReference type="Proteomes" id="UP000714380"/>
    </source>
</evidence>
<keyword evidence="2" id="KW-0288">FMN</keyword>
<evidence type="ECO:0000313" key="8">
    <source>
        <dbReference type="EMBL" id="MCA6063667.1"/>
    </source>
</evidence>
<dbReference type="InterPro" id="IPR001094">
    <property type="entry name" value="Flavdoxin-like"/>
</dbReference>
<keyword evidence="1" id="KW-0285">Flavoprotein</keyword>
<protein>
    <recommendedName>
        <fullName evidence="4">NADPH--hemoprotein reductase</fullName>
        <ecNumber evidence="4">1.6.2.4</ecNumber>
    </recommendedName>
</protein>
<keyword evidence="5" id="KW-0472">Membrane</keyword>
<dbReference type="InterPro" id="IPR017927">
    <property type="entry name" value="FAD-bd_FR_type"/>
</dbReference>
<dbReference type="Pfam" id="PF00175">
    <property type="entry name" value="NAD_binding_1"/>
    <property type="match status" value="1"/>
</dbReference>
<dbReference type="SUPFAM" id="SSF52343">
    <property type="entry name" value="Ferredoxin reductase-like, C-terminal NADP-linked domain"/>
    <property type="match status" value="1"/>
</dbReference>
<dbReference type="InterPro" id="IPR017938">
    <property type="entry name" value="Riboflavin_synthase-like_b-brl"/>
</dbReference>
<dbReference type="EMBL" id="JAEDAH010000042">
    <property type="protein sequence ID" value="MCA6063667.1"/>
    <property type="molecule type" value="Genomic_DNA"/>
</dbReference>
<dbReference type="PROSITE" id="PS50902">
    <property type="entry name" value="FLAVODOXIN_LIKE"/>
    <property type="match status" value="1"/>
</dbReference>
<dbReference type="PANTHER" id="PTHR19384">
    <property type="entry name" value="NITRIC OXIDE SYNTHASE-RELATED"/>
    <property type="match status" value="1"/>
</dbReference>
<evidence type="ECO:0000256" key="4">
    <source>
        <dbReference type="ARBA" id="ARBA00023797"/>
    </source>
</evidence>
<dbReference type="Proteomes" id="UP000714380">
    <property type="component" value="Unassembled WGS sequence"/>
</dbReference>
<dbReference type="SUPFAM" id="SSF52218">
    <property type="entry name" value="Flavoproteins"/>
    <property type="match status" value="1"/>
</dbReference>
<keyword evidence="5" id="KW-0812">Transmembrane</keyword>
<comment type="caution">
    <text evidence="8">The sequence shown here is derived from an EMBL/GenBank/DDBJ whole genome shotgun (WGS) entry which is preliminary data.</text>
</comment>
<dbReference type="InterPro" id="IPR029039">
    <property type="entry name" value="Flavoprotein-like_sf"/>
</dbReference>
<feature type="domain" description="Flavodoxin-like" evidence="6">
    <location>
        <begin position="44"/>
        <end position="180"/>
    </location>
</feature>
<feature type="transmembrane region" description="Helical" evidence="5">
    <location>
        <begin position="6"/>
        <end position="24"/>
    </location>
</feature>
<evidence type="ECO:0000256" key="5">
    <source>
        <dbReference type="SAM" id="Phobius"/>
    </source>
</evidence>
<dbReference type="InterPro" id="IPR001709">
    <property type="entry name" value="Flavoprot_Pyr_Nucl_cyt_Rdtase"/>
</dbReference>
<keyword evidence="3" id="KW-0249">Electron transport</keyword>
<keyword evidence="9" id="KW-1185">Reference proteome</keyword>
<feature type="domain" description="FAD-binding FR-type" evidence="7">
    <location>
        <begin position="201"/>
        <end position="308"/>
    </location>
</feature>
<gene>
    <name evidence="8" type="ORF">I9W95_08600</name>
</gene>
<evidence type="ECO:0000259" key="6">
    <source>
        <dbReference type="PROSITE" id="PS50902"/>
    </source>
</evidence>
<proteinExistence type="predicted"/>
<dbReference type="PROSITE" id="PS51384">
    <property type="entry name" value="FAD_FR"/>
    <property type="match status" value="1"/>
</dbReference>
<evidence type="ECO:0000256" key="3">
    <source>
        <dbReference type="ARBA" id="ARBA00022982"/>
    </source>
</evidence>
<dbReference type="InterPro" id="IPR008254">
    <property type="entry name" value="Flavodoxin/NO_synth"/>
</dbReference>
<keyword evidence="3" id="KW-0813">Transport</keyword>
<evidence type="ECO:0000259" key="7">
    <source>
        <dbReference type="PROSITE" id="PS51384"/>
    </source>
</evidence>
<dbReference type="Gene3D" id="3.40.50.360">
    <property type="match status" value="1"/>
</dbReference>
<dbReference type="Gene3D" id="2.40.30.10">
    <property type="entry name" value="Translation factors"/>
    <property type="match status" value="1"/>
</dbReference>
<dbReference type="InterPro" id="IPR039261">
    <property type="entry name" value="FNR_nucleotide-bd"/>
</dbReference>
<accession>A0ABS7ZPP2</accession>